<comment type="caution">
    <text evidence="1">The sequence shown here is derived from an EMBL/GenBank/DDBJ whole genome shotgun (WGS) entry which is preliminary data.</text>
</comment>
<name>A0A2A5QQ14_9EURY</name>
<reference evidence="1 2" key="1">
    <citation type="submission" date="2017-09" db="EMBL/GenBank/DDBJ databases">
        <title>Genome sequences of Natrinema ejinorence JCM 13890T.</title>
        <authorList>
            <person name="Roh S.W."/>
            <person name="Kim Y.B."/>
            <person name="Kim J.Y."/>
        </authorList>
    </citation>
    <scope>NUCLEOTIDE SEQUENCE [LARGE SCALE GENOMIC DNA]</scope>
    <source>
        <strain evidence="1 2">JCM 13890</strain>
    </source>
</reference>
<sequence length="111" mass="12712">MKSTAVWRFNTAGLSEGRVSELDLGTEPTREDIREEILQFKRQGLCGRRIAEQHLVPYFIADSDYGAREIEILDDVLAEEYRDLDLCVDGRSSECSRFRGGCKEYRSSSKN</sequence>
<dbReference type="AlphaFoldDB" id="A0A2A5QQ14"/>
<protein>
    <submittedName>
        <fullName evidence="1">Uncharacterized protein</fullName>
    </submittedName>
</protein>
<organism evidence="1 2">
    <name type="scientific">Natrinema ejinorense</name>
    <dbReference type="NCBI Taxonomy" id="373386"/>
    <lineage>
        <taxon>Archaea</taxon>
        <taxon>Methanobacteriati</taxon>
        <taxon>Methanobacteriota</taxon>
        <taxon>Stenosarchaea group</taxon>
        <taxon>Halobacteria</taxon>
        <taxon>Halobacteriales</taxon>
        <taxon>Natrialbaceae</taxon>
        <taxon>Natrinema</taxon>
    </lineage>
</organism>
<dbReference type="EMBL" id="NXNI01000002">
    <property type="protein sequence ID" value="PCR88902.1"/>
    <property type="molecule type" value="Genomic_DNA"/>
</dbReference>
<evidence type="ECO:0000313" key="1">
    <source>
        <dbReference type="EMBL" id="PCR88902.1"/>
    </source>
</evidence>
<dbReference type="Proteomes" id="UP000219689">
    <property type="component" value="Unassembled WGS sequence"/>
</dbReference>
<accession>A0A2A5QQ14</accession>
<evidence type="ECO:0000313" key="2">
    <source>
        <dbReference type="Proteomes" id="UP000219689"/>
    </source>
</evidence>
<keyword evidence="2" id="KW-1185">Reference proteome</keyword>
<proteinExistence type="predicted"/>
<gene>
    <name evidence="1" type="ORF">CP557_20715</name>
</gene>